<dbReference type="Proteomes" id="UP000189670">
    <property type="component" value="Unassembled WGS sequence"/>
</dbReference>
<gene>
    <name evidence="2" type="ORF">OMM_03924</name>
</gene>
<comment type="caution">
    <text evidence="2">The sequence shown here is derived from an EMBL/GenBank/DDBJ whole genome shotgun (WGS) entry which is preliminary data.</text>
</comment>
<organism evidence="2 3">
    <name type="scientific">Candidatus Magnetoglobus multicellularis str. Araruama</name>
    <dbReference type="NCBI Taxonomy" id="890399"/>
    <lineage>
        <taxon>Bacteria</taxon>
        <taxon>Pseudomonadati</taxon>
        <taxon>Thermodesulfobacteriota</taxon>
        <taxon>Desulfobacteria</taxon>
        <taxon>Desulfobacterales</taxon>
        <taxon>Desulfobacteraceae</taxon>
        <taxon>Candidatus Magnetoglobus</taxon>
    </lineage>
</organism>
<evidence type="ECO:0000313" key="2">
    <source>
        <dbReference type="EMBL" id="ETR69444.1"/>
    </source>
</evidence>
<sequence>MSNKSDPFQFMINNRKKILNEIRSSGSIPKAWNLLIKKIPELERIAKFNTFKGYMKALYVVDEIMDKKNEICAEKKNLEVELDTVRQDKERKEKELGKVRQEHEIILKQLLKIQAEKTELENELNMVSQKIPNPKNEPKTVPKHVNGWGVQLKGNYYRLFKRINGKVKWIHVGRTWKIDLAERKIREFTG</sequence>
<feature type="coiled-coil region" evidence="1">
    <location>
        <begin position="61"/>
        <end position="130"/>
    </location>
</feature>
<proteinExistence type="predicted"/>
<dbReference type="AlphaFoldDB" id="A0A1V1P3S2"/>
<protein>
    <submittedName>
        <fullName evidence="2">Uncharacterized protein</fullName>
    </submittedName>
</protein>
<evidence type="ECO:0000256" key="1">
    <source>
        <dbReference type="SAM" id="Coils"/>
    </source>
</evidence>
<name>A0A1V1P3S2_9BACT</name>
<dbReference type="Gene3D" id="6.10.250.3110">
    <property type="match status" value="1"/>
</dbReference>
<accession>A0A1V1P3S2</accession>
<keyword evidence="1" id="KW-0175">Coiled coil</keyword>
<evidence type="ECO:0000313" key="3">
    <source>
        <dbReference type="Proteomes" id="UP000189670"/>
    </source>
</evidence>
<reference evidence="3" key="1">
    <citation type="submission" date="2012-11" db="EMBL/GenBank/DDBJ databases">
        <authorList>
            <person name="Lucero-Rivera Y.E."/>
            <person name="Tovar-Ramirez D."/>
        </authorList>
    </citation>
    <scope>NUCLEOTIDE SEQUENCE [LARGE SCALE GENOMIC DNA]</scope>
    <source>
        <strain evidence="3">Araruama</strain>
    </source>
</reference>
<dbReference type="EMBL" id="ATBP01000639">
    <property type="protein sequence ID" value="ETR69444.1"/>
    <property type="molecule type" value="Genomic_DNA"/>
</dbReference>